<dbReference type="GO" id="GO:0016020">
    <property type="term" value="C:membrane"/>
    <property type="evidence" value="ECO:0007669"/>
    <property type="project" value="UniProtKB-SubCell"/>
</dbReference>
<keyword evidence="3 6" id="KW-1133">Transmembrane helix</keyword>
<evidence type="ECO:0000313" key="8">
    <source>
        <dbReference type="EnsemblFungi" id="FOXG_04673P0"/>
    </source>
</evidence>
<proteinExistence type="predicted"/>
<evidence type="ECO:0000256" key="1">
    <source>
        <dbReference type="ARBA" id="ARBA00004141"/>
    </source>
</evidence>
<comment type="subcellular location">
    <subcellularLocation>
        <location evidence="1">Membrane</location>
        <topology evidence="1">Multi-pass membrane protein</topology>
    </subcellularLocation>
</comment>
<dbReference type="PANTHER" id="PTHR39608:SF1">
    <property type="entry name" value="INTEGRAL MEMBRANE PROTEIN (AFU_ORTHOLOGUE AFUA_5G08640)"/>
    <property type="match status" value="1"/>
</dbReference>
<keyword evidence="2 6" id="KW-0812">Transmembrane</keyword>
<dbReference type="Proteomes" id="UP000002489">
    <property type="component" value="Unassembled WGS sequence"/>
</dbReference>
<sequence length="216" mass="24157">MANSGSGHKAASVILRLLELACGAIVLGLLGRFCYLINETSGVSVDGRIIYAMVVAGMTIVYSIVVFAPIDVLFMAFPFDFILFIMWLIAFCLLETRTRGNFCRAGWYYNYWGYYWGRFWRVGPVGTVNINGTGCSQWRTVVAFSIIAWVLHFISGFLGIYVCTEYIQYDEKVNSAKQQMRKLSHSSHPANGQNRESTATRAAEDGVSPTQPRSEV</sequence>
<dbReference type="InterPro" id="IPR008253">
    <property type="entry name" value="Marvel"/>
</dbReference>
<feature type="transmembrane region" description="Helical" evidence="6">
    <location>
        <begin position="49"/>
        <end position="70"/>
    </location>
</feature>
<evidence type="ECO:0000256" key="3">
    <source>
        <dbReference type="ARBA" id="ARBA00022989"/>
    </source>
</evidence>
<name>A0A0D2XL49_FUSOF</name>
<evidence type="ECO:0000259" key="7">
    <source>
        <dbReference type="Pfam" id="PF01284"/>
    </source>
</evidence>
<evidence type="ECO:0000256" key="2">
    <source>
        <dbReference type="ARBA" id="ARBA00022692"/>
    </source>
</evidence>
<dbReference type="VEuPathDB" id="FungiDB:FOXG_04673"/>
<accession>A0A0D2XL49</accession>
<dbReference type="Pfam" id="PF01284">
    <property type="entry name" value="MARVEL"/>
    <property type="match status" value="1"/>
</dbReference>
<feature type="transmembrane region" description="Helical" evidence="6">
    <location>
        <begin position="13"/>
        <end position="37"/>
    </location>
</feature>
<reference evidence="9" key="1">
    <citation type="journal article" date="2012" name="Mol. Plant Microbe Interact.">
        <title>A highly conserved effector in Fusarium oxysporum is required for full virulence on Arabidopsis.</title>
        <authorList>
            <person name="Thatcher L.F."/>
            <person name="Gardiner D.M."/>
            <person name="Kazan K."/>
            <person name="Manners J."/>
        </authorList>
    </citation>
    <scope>NUCLEOTIDE SEQUENCE [LARGE SCALE GENOMIC DNA]</scope>
    <source>
        <strain evidence="9">Fo5176</strain>
    </source>
</reference>
<dbReference type="EnsemblFungi" id="FOXG_04673T0">
    <property type="protein sequence ID" value="FOXG_04673P0"/>
    <property type="gene ID" value="FOXG_04673"/>
</dbReference>
<gene>
    <name evidence="8" type="primary">28946701</name>
</gene>
<evidence type="ECO:0000256" key="6">
    <source>
        <dbReference type="SAM" id="Phobius"/>
    </source>
</evidence>
<evidence type="ECO:0000256" key="4">
    <source>
        <dbReference type="ARBA" id="ARBA00023136"/>
    </source>
</evidence>
<organism evidence="8 9">
    <name type="scientific">Fusarium oxysporum (strain Fo5176)</name>
    <name type="common">Fusarium vascular wilt</name>
    <dbReference type="NCBI Taxonomy" id="660025"/>
    <lineage>
        <taxon>Eukaryota</taxon>
        <taxon>Fungi</taxon>
        <taxon>Dikarya</taxon>
        <taxon>Ascomycota</taxon>
        <taxon>Pezizomycotina</taxon>
        <taxon>Sordariomycetes</taxon>
        <taxon>Hypocreomycetidae</taxon>
        <taxon>Hypocreales</taxon>
        <taxon>Nectriaceae</taxon>
        <taxon>Fusarium</taxon>
        <taxon>Fusarium oxysporum species complex</taxon>
    </lineage>
</organism>
<feature type="domain" description="MARVEL" evidence="7">
    <location>
        <begin position="12"/>
        <end position="157"/>
    </location>
</feature>
<feature type="region of interest" description="Disordered" evidence="5">
    <location>
        <begin position="179"/>
        <end position="216"/>
    </location>
</feature>
<dbReference type="PANTHER" id="PTHR39608">
    <property type="entry name" value="INTEGRAL MEMBRANE PROTEIN (AFU_ORTHOLOGUE AFUA_5G08640)"/>
    <property type="match status" value="1"/>
</dbReference>
<reference evidence="8" key="2">
    <citation type="submission" date="2025-08" db="UniProtKB">
        <authorList>
            <consortium name="EnsemblFungi"/>
        </authorList>
    </citation>
    <scope>IDENTIFICATION</scope>
    <source>
        <strain evidence="8">4287 / CBS 123668 / FGSC 9935 / NRRL 34936</strain>
    </source>
</reference>
<evidence type="ECO:0000256" key="5">
    <source>
        <dbReference type="SAM" id="MobiDB-lite"/>
    </source>
</evidence>
<dbReference type="AlphaFoldDB" id="A0A0D2XL49"/>
<evidence type="ECO:0000313" key="9">
    <source>
        <dbReference type="Proteomes" id="UP000002489"/>
    </source>
</evidence>
<feature type="transmembrane region" description="Helical" evidence="6">
    <location>
        <begin position="141"/>
        <end position="162"/>
    </location>
</feature>
<feature type="compositionally biased region" description="Polar residues" evidence="5">
    <location>
        <begin position="186"/>
        <end position="200"/>
    </location>
</feature>
<feature type="transmembrane region" description="Helical" evidence="6">
    <location>
        <begin position="76"/>
        <end position="94"/>
    </location>
</feature>
<protein>
    <recommendedName>
        <fullName evidence="7">MARVEL domain-containing protein</fullName>
    </recommendedName>
</protein>
<keyword evidence="4 6" id="KW-0472">Membrane</keyword>